<dbReference type="PANTHER" id="PTHR21255">
    <property type="entry name" value="T-COMPLEX-ASSOCIATED-TESTIS-EXPRESSED 1/ DYNEIN LIGHT CHAIN"/>
    <property type="match status" value="1"/>
</dbReference>
<dbReference type="GO" id="GO:0007018">
    <property type="term" value="P:microtubule-based movement"/>
    <property type="evidence" value="ECO:0007669"/>
    <property type="project" value="TreeGrafter"/>
</dbReference>
<dbReference type="InterPro" id="IPR005334">
    <property type="entry name" value="Tctex-1-like"/>
</dbReference>
<comment type="similarity">
    <text evidence="1">Belongs to the dynein light chain Tctex-type family.</text>
</comment>
<dbReference type="GO" id="GO:0045505">
    <property type="term" value="F:dynein intermediate chain binding"/>
    <property type="evidence" value="ECO:0007669"/>
    <property type="project" value="TreeGrafter"/>
</dbReference>
<evidence type="ECO:0000313" key="3">
    <source>
        <dbReference type="Proteomes" id="UP000639338"/>
    </source>
</evidence>
<dbReference type="PANTHER" id="PTHR21255:SF69">
    <property type="entry name" value="AT23443P"/>
    <property type="match status" value="1"/>
</dbReference>
<dbReference type="InterPro" id="IPR038586">
    <property type="entry name" value="Tctex-1-like_sf"/>
</dbReference>
<comment type="caution">
    <text evidence="2">The sequence shown here is derived from an EMBL/GenBank/DDBJ whole genome shotgun (WGS) entry which is preliminary data.</text>
</comment>
<dbReference type="CDD" id="cd21451">
    <property type="entry name" value="DLC-like_TCTEX1D"/>
    <property type="match status" value="1"/>
</dbReference>
<evidence type="ECO:0000256" key="1">
    <source>
        <dbReference type="ARBA" id="ARBA00005361"/>
    </source>
</evidence>
<dbReference type="EMBL" id="JACMRX010000003">
    <property type="protein sequence ID" value="KAF7994190.1"/>
    <property type="molecule type" value="Genomic_DNA"/>
</dbReference>
<dbReference type="GO" id="GO:0005737">
    <property type="term" value="C:cytoplasm"/>
    <property type="evidence" value="ECO:0007669"/>
    <property type="project" value="TreeGrafter"/>
</dbReference>
<dbReference type="GO" id="GO:0005868">
    <property type="term" value="C:cytoplasmic dynein complex"/>
    <property type="evidence" value="ECO:0007669"/>
    <property type="project" value="TreeGrafter"/>
</dbReference>
<dbReference type="Pfam" id="PF03645">
    <property type="entry name" value="Tctex-1"/>
    <property type="match status" value="1"/>
</dbReference>
<dbReference type="Proteomes" id="UP000639338">
    <property type="component" value="Unassembled WGS sequence"/>
</dbReference>
<reference evidence="2 3" key="1">
    <citation type="submission" date="2020-08" db="EMBL/GenBank/DDBJ databases">
        <title>Aphidius gifuensis genome sequencing and assembly.</title>
        <authorList>
            <person name="Du Z."/>
        </authorList>
    </citation>
    <scope>NUCLEOTIDE SEQUENCE [LARGE SCALE GENOMIC DNA]</scope>
    <source>
        <strain evidence="2">YNYX2018</strain>
        <tissue evidence="2">Adults</tissue>
    </source>
</reference>
<keyword evidence="3" id="KW-1185">Reference proteome</keyword>
<dbReference type="Gene3D" id="3.30.1140.40">
    <property type="entry name" value="Tctex-1"/>
    <property type="match status" value="1"/>
</dbReference>
<name>A0A835CVB0_APHGI</name>
<protein>
    <submittedName>
        <fullName evidence="2">Uncharacterized protein</fullName>
    </submittedName>
</protein>
<gene>
    <name evidence="2" type="ORF">HCN44_011459</name>
</gene>
<accession>A0A835CVB0</accession>
<dbReference type="OrthoDB" id="10248487at2759"/>
<evidence type="ECO:0000313" key="2">
    <source>
        <dbReference type="EMBL" id="KAF7994190.1"/>
    </source>
</evidence>
<proteinExistence type="inferred from homology"/>
<organism evidence="2 3">
    <name type="scientific">Aphidius gifuensis</name>
    <name type="common">Parasitoid wasp</name>
    <dbReference type="NCBI Taxonomy" id="684658"/>
    <lineage>
        <taxon>Eukaryota</taxon>
        <taxon>Metazoa</taxon>
        <taxon>Ecdysozoa</taxon>
        <taxon>Arthropoda</taxon>
        <taxon>Hexapoda</taxon>
        <taxon>Insecta</taxon>
        <taxon>Pterygota</taxon>
        <taxon>Neoptera</taxon>
        <taxon>Endopterygota</taxon>
        <taxon>Hymenoptera</taxon>
        <taxon>Apocrita</taxon>
        <taxon>Ichneumonoidea</taxon>
        <taxon>Braconidae</taxon>
        <taxon>Aphidiinae</taxon>
        <taxon>Aphidius</taxon>
    </lineage>
</organism>
<sequence>MPTTIDTSERNSFDYDQTPNYQNTYRLESLNSLKIDSIDEIVKTTMSNRLEDFIYDETTAPALCTQVAQEIKKKIIKLDFDRYKLLVIVTMIEKASQSLEINAGFLWDIERDNYSTYTYDNNQTFTAYCLIIATYFE</sequence>
<dbReference type="AlphaFoldDB" id="A0A835CVB0"/>